<dbReference type="EMBL" id="CP076642">
    <property type="protein sequence ID" value="QXO16293.1"/>
    <property type="molecule type" value="Genomic_DNA"/>
</dbReference>
<proteinExistence type="predicted"/>
<name>A0A975YM37_9VIBR</name>
<organism evidence="1 2">
    <name type="scientific">Vibrio ostreae</name>
    <dbReference type="NCBI Taxonomy" id="2841925"/>
    <lineage>
        <taxon>Bacteria</taxon>
        <taxon>Pseudomonadati</taxon>
        <taxon>Pseudomonadota</taxon>
        <taxon>Gammaproteobacteria</taxon>
        <taxon>Vibrionales</taxon>
        <taxon>Vibrionaceae</taxon>
        <taxon>Vibrio</taxon>
    </lineage>
</organism>
<reference evidence="1" key="1">
    <citation type="submission" date="2021-06" db="EMBL/GenBank/DDBJ databases">
        <title>Vibrio nov. sp., novel gut bacterium isolated from Yellow Sea oyster.</title>
        <authorList>
            <person name="Muhammad N."/>
            <person name="Nguyen T.H."/>
            <person name="Lee Y.-J."/>
            <person name="Ko J."/>
            <person name="Kim S.-G."/>
        </authorList>
    </citation>
    <scope>NUCLEOTIDE SEQUENCE</scope>
    <source>
        <strain evidence="1">OG9-811</strain>
    </source>
</reference>
<keyword evidence="2" id="KW-1185">Reference proteome</keyword>
<dbReference type="Proteomes" id="UP000694232">
    <property type="component" value="Chromosome 2"/>
</dbReference>
<gene>
    <name evidence="1" type="ORF">KNV97_01905</name>
</gene>
<dbReference type="AlphaFoldDB" id="A0A975YM37"/>
<evidence type="ECO:0000313" key="1">
    <source>
        <dbReference type="EMBL" id="QXO16293.1"/>
    </source>
</evidence>
<protein>
    <submittedName>
        <fullName evidence="1">Uncharacterized protein</fullName>
    </submittedName>
</protein>
<dbReference type="KEGG" id="vos:KNV97_01905"/>
<accession>A0A975YM37</accession>
<sequence length="101" mass="11967">MNYYFLMNDRKSFKLINPKAVLNNVPSTSVPVDASRIDVSFDVMNNRVLDDLYWNFDNNPVIDFDYLNHHGHIFTSEFYDKISDFKFAPHVKKEPSCLDEW</sequence>
<evidence type="ECO:0000313" key="2">
    <source>
        <dbReference type="Proteomes" id="UP000694232"/>
    </source>
</evidence>
<dbReference type="RefSeq" id="WP_218561979.1">
    <property type="nucleotide sequence ID" value="NZ_CP076642.1"/>
</dbReference>